<name>A0ABD3RM77_9STRA</name>
<feature type="compositionally biased region" description="Polar residues" evidence="1">
    <location>
        <begin position="1"/>
        <end position="13"/>
    </location>
</feature>
<dbReference type="AlphaFoldDB" id="A0ABD3RM77"/>
<feature type="transmembrane region" description="Helical" evidence="2">
    <location>
        <begin position="211"/>
        <end position="232"/>
    </location>
</feature>
<dbReference type="Proteomes" id="UP001530377">
    <property type="component" value="Unassembled WGS sequence"/>
</dbReference>
<feature type="compositionally biased region" description="Low complexity" evidence="1">
    <location>
        <begin position="14"/>
        <end position="37"/>
    </location>
</feature>
<evidence type="ECO:0000313" key="4">
    <source>
        <dbReference type="Proteomes" id="UP001530377"/>
    </source>
</evidence>
<evidence type="ECO:0000256" key="2">
    <source>
        <dbReference type="SAM" id="Phobius"/>
    </source>
</evidence>
<comment type="caution">
    <text evidence="3">The sequence shown here is derived from an EMBL/GenBank/DDBJ whole genome shotgun (WGS) entry which is preliminary data.</text>
</comment>
<accession>A0ABD3RM77</accession>
<dbReference type="EMBL" id="JALLPB020000243">
    <property type="protein sequence ID" value="KAL3811691.1"/>
    <property type="molecule type" value="Genomic_DNA"/>
</dbReference>
<proteinExistence type="predicted"/>
<feature type="transmembrane region" description="Helical" evidence="2">
    <location>
        <begin position="109"/>
        <end position="130"/>
    </location>
</feature>
<feature type="region of interest" description="Disordered" evidence="1">
    <location>
        <begin position="1"/>
        <end position="48"/>
    </location>
</feature>
<gene>
    <name evidence="3" type="ORF">ACHAXA_010330</name>
</gene>
<keyword evidence="4" id="KW-1185">Reference proteome</keyword>
<feature type="transmembrane region" description="Helical" evidence="2">
    <location>
        <begin position="170"/>
        <end position="191"/>
    </location>
</feature>
<sequence length="339" mass="38437">MSKSIFSAGSRIQSTTTTTTTTTSTSDRDTTSAAAARTIDDVQTPTTREEAEELALRRRIVPRLAQRAYHLEEGNTWWADWVQYQRNTHPIFGLFLYHRLHPIRFPQRIIILVGSIACGFAITNFIYLGFLEEGADELGLESAYNATGTVVDMVSGIQQRYTNVEIKRSMFYLLTFGSFVHSTFDVLIWYLMACFCFRPGGFRINKRCQAIGIYVAVLAVLLAIGVATYFVLVRLDKDIQNQADYEATNSEEFADRIIGDNEPISRFSFFLGYALELVCALFLFYFITSTVLFTGILGCGRVPILGGRPYELWRERIAKDDDRKSDDDDNFTRGLRPDA</sequence>
<keyword evidence="2" id="KW-0472">Membrane</keyword>
<reference evidence="3 4" key="1">
    <citation type="submission" date="2024-10" db="EMBL/GenBank/DDBJ databases">
        <title>Updated reference genomes for cyclostephanoid diatoms.</title>
        <authorList>
            <person name="Roberts W.R."/>
            <person name="Alverson A.J."/>
        </authorList>
    </citation>
    <scope>NUCLEOTIDE SEQUENCE [LARGE SCALE GENOMIC DNA]</scope>
    <source>
        <strain evidence="3 4">AJA228-03</strain>
    </source>
</reference>
<feature type="region of interest" description="Disordered" evidence="1">
    <location>
        <begin position="320"/>
        <end position="339"/>
    </location>
</feature>
<feature type="transmembrane region" description="Helical" evidence="2">
    <location>
        <begin position="270"/>
        <end position="298"/>
    </location>
</feature>
<evidence type="ECO:0000256" key="1">
    <source>
        <dbReference type="SAM" id="MobiDB-lite"/>
    </source>
</evidence>
<organism evidence="3 4">
    <name type="scientific">Cyclostephanos tholiformis</name>
    <dbReference type="NCBI Taxonomy" id="382380"/>
    <lineage>
        <taxon>Eukaryota</taxon>
        <taxon>Sar</taxon>
        <taxon>Stramenopiles</taxon>
        <taxon>Ochrophyta</taxon>
        <taxon>Bacillariophyta</taxon>
        <taxon>Coscinodiscophyceae</taxon>
        <taxon>Thalassiosirophycidae</taxon>
        <taxon>Stephanodiscales</taxon>
        <taxon>Stephanodiscaceae</taxon>
        <taxon>Cyclostephanos</taxon>
    </lineage>
</organism>
<keyword evidence="2" id="KW-1133">Transmembrane helix</keyword>
<keyword evidence="2" id="KW-0812">Transmembrane</keyword>
<evidence type="ECO:0000313" key="3">
    <source>
        <dbReference type="EMBL" id="KAL3811691.1"/>
    </source>
</evidence>
<protein>
    <submittedName>
        <fullName evidence="3">Uncharacterized protein</fullName>
    </submittedName>
</protein>